<comment type="cofactor">
    <cofactor evidence="17">
        <name>Mg(2+)</name>
        <dbReference type="ChEBI" id="CHEBI:18420"/>
    </cofactor>
</comment>
<dbReference type="SUPFAM" id="SSF64153">
    <property type="entry name" value="YjeF N-terminal domain-like"/>
    <property type="match status" value="1"/>
</dbReference>
<comment type="catalytic activity">
    <reaction evidence="1 18 19">
        <text>(6R)-NADHX = (6S)-NADHX</text>
        <dbReference type="Rhea" id="RHEA:32215"/>
        <dbReference type="ChEBI" id="CHEBI:64074"/>
        <dbReference type="ChEBI" id="CHEBI:64075"/>
        <dbReference type="EC" id="5.1.99.6"/>
    </reaction>
</comment>
<evidence type="ECO:0000256" key="13">
    <source>
        <dbReference type="ARBA" id="ARBA00023268"/>
    </source>
</evidence>
<keyword evidence="11 18" id="KW-0413">Isomerase</keyword>
<dbReference type="PIRSF" id="PIRSF017184">
    <property type="entry name" value="Nnr"/>
    <property type="match status" value="1"/>
</dbReference>
<dbReference type="AlphaFoldDB" id="A0A3M0G0A2"/>
<dbReference type="GO" id="GO:0005524">
    <property type="term" value="F:ATP binding"/>
    <property type="evidence" value="ECO:0007669"/>
    <property type="project" value="UniProtKB-UniRule"/>
</dbReference>
<keyword evidence="10 17" id="KW-0520">NAD</keyword>
<comment type="function">
    <text evidence="18">Catalyzes the epimerization of the S- and R-forms of NAD(P)HX, a damaged form of NAD(P)H that is a result of enzymatic or heat-dependent hydration. This is a prerequisite for the S-specific NAD(P)H-hydrate dehydratase to allow the repair of both epimers of NAD(P)HX.</text>
</comment>
<dbReference type="NCBIfam" id="TIGR00197">
    <property type="entry name" value="yjeF_nterm"/>
    <property type="match status" value="1"/>
</dbReference>
<feature type="binding site" evidence="18">
    <location>
        <position position="56"/>
    </location>
    <ligand>
        <name>K(+)</name>
        <dbReference type="ChEBI" id="CHEBI:29103"/>
    </ligand>
</feature>
<feature type="binding site" evidence="17">
    <location>
        <position position="337"/>
    </location>
    <ligand>
        <name>(6S)-NADPHX</name>
        <dbReference type="ChEBI" id="CHEBI:64076"/>
    </ligand>
</feature>
<comment type="catalytic activity">
    <reaction evidence="16 17 19">
        <text>(6S)-NADPHX + ADP = AMP + phosphate + NADPH + H(+)</text>
        <dbReference type="Rhea" id="RHEA:32235"/>
        <dbReference type="ChEBI" id="CHEBI:15378"/>
        <dbReference type="ChEBI" id="CHEBI:43474"/>
        <dbReference type="ChEBI" id="CHEBI:57783"/>
        <dbReference type="ChEBI" id="CHEBI:64076"/>
        <dbReference type="ChEBI" id="CHEBI:456215"/>
        <dbReference type="ChEBI" id="CHEBI:456216"/>
        <dbReference type="EC" id="4.2.1.136"/>
    </reaction>
</comment>
<evidence type="ECO:0000256" key="19">
    <source>
        <dbReference type="PIRNR" id="PIRNR017184"/>
    </source>
</evidence>
<dbReference type="InterPro" id="IPR036652">
    <property type="entry name" value="YjeF_N_dom_sf"/>
</dbReference>
<dbReference type="RefSeq" id="WP_121902391.1">
    <property type="nucleotide sequence ID" value="NZ_REFW01000004.1"/>
</dbReference>
<dbReference type="OrthoDB" id="9806925at2"/>
<comment type="function">
    <text evidence="14 19">Bifunctional enzyme that catalyzes the epimerization of the S- and R-forms of NAD(P)HX and the dehydration of the S-form of NAD(P)HX at the expense of ADP, which is converted to AMP. This allows the repair of both epimers of NAD(P)HX, a damaged form of NAD(P)H that is a result of enzymatic or heat-dependent hydration.</text>
</comment>
<sequence>MRTVATASHLRAAEEKVFSEQPGVDLMSRAADAIVSVARVIAPSGPVVVAVGPGNNGGDGLYAAAALAGDRDVLVWLAMGTGHEAGLHAADEAGCRQVDAAEATESLTDASLVIDAVLGIGGRAGLPEHLAMFVDAVDALGVPVLAVDLPSGLDTDSGAAHPSFRADCTVTFAAPKPCHVVGEASERCGDLVVVDIGVPVPDTGVFVAEESDVARWWPVPGPDSHKYTRGVVGLDTGSSHYPGAALLGCAGALHAGPGMVRYLGGAPQGLVVSRFPSVVMADGRVQAMVLGSGWGDLEDAAERLAGALSRGVPLVLDADALSLLPADLPPGSLLTPHAGELARMLGVQRHEVDADPMGKAREAASRFGATVLLKGGTQYVATPSGTVTIAVRGPAWTGQAGSGDTLAGACGTLLAAGLEADRAAILGASLQAITASRHPGPHPPDVLASFFPDVIADLVDVADLR</sequence>
<comment type="similarity">
    <text evidence="18">Belongs to the NnrE/AIBP family.</text>
</comment>
<feature type="binding site" evidence="17">
    <location>
        <position position="293"/>
    </location>
    <ligand>
        <name>(6S)-NADPHX</name>
        <dbReference type="ChEBI" id="CHEBI:64076"/>
    </ligand>
</feature>
<reference evidence="22 23" key="1">
    <citation type="submission" date="2018-10" db="EMBL/GenBank/DDBJ databases">
        <title>Tessaracoccus antarcticuss sp. nov., isolated from sediment.</title>
        <authorList>
            <person name="Zhou L.Y."/>
            <person name="Du Z.J."/>
        </authorList>
    </citation>
    <scope>NUCLEOTIDE SEQUENCE [LARGE SCALE GENOMIC DNA]</scope>
    <source>
        <strain evidence="22 23">JDX10</strain>
    </source>
</reference>
<feature type="binding site" evidence="18">
    <location>
        <position position="148"/>
    </location>
    <ligand>
        <name>(6S)-NADPHX</name>
        <dbReference type="ChEBI" id="CHEBI:64076"/>
    </ligand>
</feature>
<evidence type="ECO:0000313" key="23">
    <source>
        <dbReference type="Proteomes" id="UP000275256"/>
    </source>
</evidence>
<dbReference type="CDD" id="cd01171">
    <property type="entry name" value="YXKO-related"/>
    <property type="match status" value="1"/>
</dbReference>
<comment type="function">
    <text evidence="17">Catalyzes the dehydration of the S-form of NAD(P)HX at the expense of ADP, which is converted to AMP. Together with NAD(P)HX epimerase, which catalyzes the epimerization of the S- and R-forms, the enzyme allows the repair of both epimers of NAD(P)HX, a damaged form of NAD(P)H that is a result of enzymatic or heat-dependent hydration.</text>
</comment>
<feature type="binding site" evidence="18">
    <location>
        <position position="115"/>
    </location>
    <ligand>
        <name>K(+)</name>
        <dbReference type="ChEBI" id="CHEBI:29103"/>
    </ligand>
</feature>
<evidence type="ECO:0000256" key="18">
    <source>
        <dbReference type="HAMAP-Rule" id="MF_01966"/>
    </source>
</evidence>
<dbReference type="SUPFAM" id="SSF53613">
    <property type="entry name" value="Ribokinase-like"/>
    <property type="match status" value="1"/>
</dbReference>
<protein>
    <recommendedName>
        <fullName evidence="19">Bifunctional NAD(P)H-hydrate repair enzyme</fullName>
    </recommendedName>
    <alternativeName>
        <fullName evidence="19">Nicotinamide nucleotide repair protein</fullName>
    </alternativeName>
    <domain>
        <recommendedName>
            <fullName evidence="19">ADP-dependent (S)-NAD(P)H-hydrate dehydratase</fullName>
            <ecNumber evidence="19">4.2.1.136</ecNumber>
        </recommendedName>
        <alternativeName>
            <fullName evidence="19">ADP-dependent NAD(P)HX dehydratase</fullName>
        </alternativeName>
    </domain>
    <domain>
        <recommendedName>
            <fullName evidence="19">NAD(P)H-hydrate epimerase</fullName>
            <ecNumber evidence="19">5.1.99.6</ecNumber>
        </recommendedName>
    </domain>
</protein>
<evidence type="ECO:0000256" key="12">
    <source>
        <dbReference type="ARBA" id="ARBA00023239"/>
    </source>
</evidence>
<dbReference type="GO" id="GO:0046872">
    <property type="term" value="F:metal ion binding"/>
    <property type="evidence" value="ECO:0007669"/>
    <property type="project" value="UniProtKB-UniRule"/>
</dbReference>
<dbReference type="GO" id="GO:0046496">
    <property type="term" value="P:nicotinamide nucleotide metabolic process"/>
    <property type="evidence" value="ECO:0007669"/>
    <property type="project" value="UniProtKB-UniRule"/>
</dbReference>
<feature type="binding site" evidence="18">
    <location>
        <begin position="119"/>
        <end position="125"/>
    </location>
    <ligand>
        <name>(6S)-NADPHX</name>
        <dbReference type="ChEBI" id="CHEBI:64076"/>
    </ligand>
</feature>
<dbReference type="EC" id="5.1.99.6" evidence="19"/>
<dbReference type="GO" id="GO:0052855">
    <property type="term" value="F:ADP-dependent NAD(P)H-hydrate dehydratase activity"/>
    <property type="evidence" value="ECO:0007669"/>
    <property type="project" value="UniProtKB-UniRule"/>
</dbReference>
<dbReference type="Gene3D" id="3.40.1190.20">
    <property type="match status" value="1"/>
</dbReference>
<comment type="catalytic activity">
    <reaction evidence="2 18 19">
        <text>(6R)-NADPHX = (6S)-NADPHX</text>
        <dbReference type="Rhea" id="RHEA:32227"/>
        <dbReference type="ChEBI" id="CHEBI:64076"/>
        <dbReference type="ChEBI" id="CHEBI:64077"/>
        <dbReference type="EC" id="5.1.99.6"/>
    </reaction>
</comment>
<comment type="subunit">
    <text evidence="17">Homotetramer.</text>
</comment>
<keyword evidence="23" id="KW-1185">Reference proteome</keyword>
<dbReference type="InterPro" id="IPR000631">
    <property type="entry name" value="CARKD"/>
</dbReference>
<dbReference type="HAMAP" id="MF_01966">
    <property type="entry name" value="NADHX_epimerase"/>
    <property type="match status" value="1"/>
</dbReference>
<evidence type="ECO:0000256" key="3">
    <source>
        <dbReference type="ARBA" id="ARBA00006001"/>
    </source>
</evidence>
<comment type="caution">
    <text evidence="17">Lacks conserved residue(s) required for the propagation of feature annotation.</text>
</comment>
<comment type="similarity">
    <text evidence="17">Belongs to the NnrD/CARKD family.</text>
</comment>
<evidence type="ECO:0000313" key="22">
    <source>
        <dbReference type="EMBL" id="RMB58354.1"/>
    </source>
</evidence>
<feature type="domain" description="YjeF C-terminal" evidence="20">
    <location>
        <begin position="209"/>
        <end position="458"/>
    </location>
</feature>
<evidence type="ECO:0000256" key="16">
    <source>
        <dbReference type="ARBA" id="ARBA00049209"/>
    </source>
</evidence>
<evidence type="ECO:0000256" key="8">
    <source>
        <dbReference type="ARBA" id="ARBA00022857"/>
    </source>
</evidence>
<comment type="similarity">
    <text evidence="3 19">In the N-terminal section; belongs to the NnrE/AIBP family.</text>
</comment>
<comment type="similarity">
    <text evidence="4 19">In the C-terminal section; belongs to the NnrD/CARKD family.</text>
</comment>
<dbReference type="PANTHER" id="PTHR12592:SF0">
    <property type="entry name" value="ATP-DEPENDENT (S)-NAD(P)H-HYDRATE DEHYDRATASE"/>
    <property type="match status" value="1"/>
</dbReference>
<proteinExistence type="inferred from homology"/>
<evidence type="ECO:0000256" key="17">
    <source>
        <dbReference type="HAMAP-Rule" id="MF_01965"/>
    </source>
</evidence>
<feature type="domain" description="YjeF N-terminal" evidence="21">
    <location>
        <begin position="10"/>
        <end position="204"/>
    </location>
</feature>
<keyword evidence="5 18" id="KW-0479">Metal-binding</keyword>
<evidence type="ECO:0000256" key="5">
    <source>
        <dbReference type="ARBA" id="ARBA00022723"/>
    </source>
</evidence>
<evidence type="ECO:0000256" key="11">
    <source>
        <dbReference type="ARBA" id="ARBA00023235"/>
    </source>
</evidence>
<dbReference type="GO" id="GO:0110051">
    <property type="term" value="P:metabolite repair"/>
    <property type="evidence" value="ECO:0007669"/>
    <property type="project" value="TreeGrafter"/>
</dbReference>
<evidence type="ECO:0000259" key="20">
    <source>
        <dbReference type="PROSITE" id="PS51383"/>
    </source>
</evidence>
<evidence type="ECO:0000256" key="15">
    <source>
        <dbReference type="ARBA" id="ARBA00048238"/>
    </source>
</evidence>
<gene>
    <name evidence="18" type="primary">nnrE</name>
    <name evidence="17" type="synonym">nnrD</name>
    <name evidence="22" type="ORF">EAX62_14245</name>
</gene>
<dbReference type="Pfam" id="PF03853">
    <property type="entry name" value="YjeF_N"/>
    <property type="match status" value="1"/>
</dbReference>
<evidence type="ECO:0000256" key="2">
    <source>
        <dbReference type="ARBA" id="ARBA00000909"/>
    </source>
</evidence>
<comment type="catalytic activity">
    <reaction evidence="15 17 19">
        <text>(6S)-NADHX + ADP = AMP + phosphate + NADH + H(+)</text>
        <dbReference type="Rhea" id="RHEA:32223"/>
        <dbReference type="ChEBI" id="CHEBI:15378"/>
        <dbReference type="ChEBI" id="CHEBI:43474"/>
        <dbReference type="ChEBI" id="CHEBI:57945"/>
        <dbReference type="ChEBI" id="CHEBI:64074"/>
        <dbReference type="ChEBI" id="CHEBI:456215"/>
        <dbReference type="ChEBI" id="CHEBI:456216"/>
        <dbReference type="EC" id="4.2.1.136"/>
    </reaction>
</comment>
<dbReference type="EMBL" id="REFW01000004">
    <property type="protein sequence ID" value="RMB58354.1"/>
    <property type="molecule type" value="Genomic_DNA"/>
</dbReference>
<feature type="binding site" evidence="17">
    <location>
        <position position="244"/>
    </location>
    <ligand>
        <name>(6S)-NADPHX</name>
        <dbReference type="ChEBI" id="CHEBI:64076"/>
    </ligand>
</feature>
<feature type="binding site" evidence="18">
    <location>
        <position position="151"/>
    </location>
    <ligand>
        <name>K(+)</name>
        <dbReference type="ChEBI" id="CHEBI:29103"/>
    </ligand>
</feature>
<evidence type="ECO:0000256" key="14">
    <source>
        <dbReference type="ARBA" id="ARBA00025153"/>
    </source>
</evidence>
<dbReference type="HAMAP" id="MF_01965">
    <property type="entry name" value="NADHX_dehydratase"/>
    <property type="match status" value="1"/>
</dbReference>
<dbReference type="Gene3D" id="3.40.50.10260">
    <property type="entry name" value="YjeF N-terminal domain"/>
    <property type="match status" value="1"/>
</dbReference>
<feature type="binding site" evidence="17">
    <location>
        <position position="403"/>
    </location>
    <ligand>
        <name>AMP</name>
        <dbReference type="ChEBI" id="CHEBI:456215"/>
    </ligand>
</feature>
<dbReference type="PROSITE" id="PS51383">
    <property type="entry name" value="YJEF_C_3"/>
    <property type="match status" value="1"/>
</dbReference>
<dbReference type="GO" id="GO:0052856">
    <property type="term" value="F:NAD(P)HX epimerase activity"/>
    <property type="evidence" value="ECO:0007669"/>
    <property type="project" value="UniProtKB-UniRule"/>
</dbReference>
<feature type="binding site" evidence="17">
    <location>
        <position position="404"/>
    </location>
    <ligand>
        <name>(6S)-NADPHX</name>
        <dbReference type="ChEBI" id="CHEBI:64076"/>
    </ligand>
</feature>
<dbReference type="Pfam" id="PF01256">
    <property type="entry name" value="Carb_kinase"/>
    <property type="match status" value="1"/>
</dbReference>
<comment type="caution">
    <text evidence="22">The sequence shown here is derived from an EMBL/GenBank/DDBJ whole genome shotgun (WGS) entry which is preliminary data.</text>
</comment>
<accession>A0A3M0G0A2</accession>
<keyword evidence="9 18" id="KW-0630">Potassium</keyword>
<dbReference type="EC" id="4.2.1.136" evidence="19"/>
<dbReference type="PANTHER" id="PTHR12592">
    <property type="entry name" value="ATP-DEPENDENT (S)-NAD(P)H-HYDRATE DEHYDRATASE FAMILY MEMBER"/>
    <property type="match status" value="1"/>
</dbReference>
<dbReference type="Proteomes" id="UP000275256">
    <property type="component" value="Unassembled WGS sequence"/>
</dbReference>
<evidence type="ECO:0000256" key="4">
    <source>
        <dbReference type="ARBA" id="ARBA00009524"/>
    </source>
</evidence>
<evidence type="ECO:0000259" key="21">
    <source>
        <dbReference type="PROSITE" id="PS51385"/>
    </source>
</evidence>
<dbReference type="InterPro" id="IPR004443">
    <property type="entry name" value="YjeF_N_dom"/>
</dbReference>
<dbReference type="InterPro" id="IPR029056">
    <property type="entry name" value="Ribokinase-like"/>
</dbReference>
<dbReference type="PROSITE" id="PS51385">
    <property type="entry name" value="YJEF_N"/>
    <property type="match status" value="1"/>
</dbReference>
<keyword evidence="6 17" id="KW-0547">Nucleotide-binding</keyword>
<name>A0A3M0G0A2_9ACTN</name>
<comment type="cofactor">
    <cofactor evidence="18 19">
        <name>K(+)</name>
        <dbReference type="ChEBI" id="CHEBI:29103"/>
    </cofactor>
    <text evidence="18 19">Binds 1 potassium ion per subunit.</text>
</comment>
<dbReference type="InterPro" id="IPR030677">
    <property type="entry name" value="Nnr"/>
</dbReference>
<keyword evidence="12 17" id="KW-0456">Lyase</keyword>
<keyword evidence="13" id="KW-0511">Multifunctional enzyme</keyword>
<evidence type="ECO:0000256" key="9">
    <source>
        <dbReference type="ARBA" id="ARBA00022958"/>
    </source>
</evidence>
<evidence type="ECO:0000256" key="6">
    <source>
        <dbReference type="ARBA" id="ARBA00022741"/>
    </source>
</evidence>
<keyword evidence="7 17" id="KW-0067">ATP-binding</keyword>
<evidence type="ECO:0000256" key="7">
    <source>
        <dbReference type="ARBA" id="ARBA00022840"/>
    </source>
</evidence>
<keyword evidence="8 17" id="KW-0521">NADP</keyword>
<feature type="binding site" evidence="18">
    <location>
        <begin position="55"/>
        <end position="59"/>
    </location>
    <ligand>
        <name>(6S)-NADPHX</name>
        <dbReference type="ChEBI" id="CHEBI:64076"/>
    </ligand>
</feature>
<evidence type="ECO:0000256" key="1">
    <source>
        <dbReference type="ARBA" id="ARBA00000013"/>
    </source>
</evidence>
<organism evidence="22 23">
    <name type="scientific">Tessaracoccus antarcticus</name>
    <dbReference type="NCBI Taxonomy" id="2479848"/>
    <lineage>
        <taxon>Bacteria</taxon>
        <taxon>Bacillati</taxon>
        <taxon>Actinomycetota</taxon>
        <taxon>Actinomycetes</taxon>
        <taxon>Propionibacteriales</taxon>
        <taxon>Propionibacteriaceae</taxon>
        <taxon>Tessaracoccus</taxon>
    </lineage>
</organism>
<evidence type="ECO:0000256" key="10">
    <source>
        <dbReference type="ARBA" id="ARBA00023027"/>
    </source>
</evidence>